<dbReference type="InterPro" id="IPR003613">
    <property type="entry name" value="Ubox_domain"/>
</dbReference>
<keyword evidence="11" id="KW-1185">Reference proteome</keyword>
<dbReference type="Proteomes" id="UP000606274">
    <property type="component" value="Unassembled WGS sequence"/>
</dbReference>
<dbReference type="InterPro" id="IPR018957">
    <property type="entry name" value="Znf_C3HC4_RING-type"/>
</dbReference>
<dbReference type="InterPro" id="IPR050143">
    <property type="entry name" value="TRIM/RBCC"/>
</dbReference>
<comment type="similarity">
    <text evidence="1">Belongs to the TRIM/RBCC family.</text>
</comment>
<dbReference type="PROSITE" id="PS50119">
    <property type="entry name" value="ZF_BBOX"/>
    <property type="match status" value="1"/>
</dbReference>
<organism evidence="10 11">
    <name type="scientific">Silurus meridionalis</name>
    <name type="common">Southern catfish</name>
    <name type="synonym">Silurus soldatovi meridionalis</name>
    <dbReference type="NCBI Taxonomy" id="175797"/>
    <lineage>
        <taxon>Eukaryota</taxon>
        <taxon>Metazoa</taxon>
        <taxon>Chordata</taxon>
        <taxon>Craniata</taxon>
        <taxon>Vertebrata</taxon>
        <taxon>Euteleostomi</taxon>
        <taxon>Actinopterygii</taxon>
        <taxon>Neopterygii</taxon>
        <taxon>Teleostei</taxon>
        <taxon>Ostariophysi</taxon>
        <taxon>Siluriformes</taxon>
        <taxon>Siluridae</taxon>
        <taxon>Silurus</taxon>
    </lineage>
</organism>
<keyword evidence="4" id="KW-0862">Zinc</keyword>
<dbReference type="SMART" id="SM00504">
    <property type="entry name" value="Ubox"/>
    <property type="match status" value="1"/>
</dbReference>
<dbReference type="Pfam" id="PF00622">
    <property type="entry name" value="SPRY"/>
    <property type="match status" value="1"/>
</dbReference>
<dbReference type="SMART" id="SM00184">
    <property type="entry name" value="RING"/>
    <property type="match status" value="1"/>
</dbReference>
<sequence>MASSHGNLEENLICSICIDIFRDPVVLPCSHSFCRECLERNWTSKLVKECPNCRTTIKGTLVKNLALKGACDCVIMEKRRRTSAQNQGVFCDVHGLKHELFCTDDQKLVCLKCVTEEHKKHNFCTIEKAADEHKNKLQKPLQELESKLQSLNSKRSTFSTTATKLQLQGQQTEAQIKAEFVKISEFLRVEENARLSALRSEQNTKRQRIMEKIAEVNRSETSISERIKSIQDDMGRDESLFLHKFGEIEKRVEITVPDTKLVLDSGIDMAKHMGNLKYMVWEKMKPLCSYYPVILDPYTKTPNLEVSSDLTSVSCTGLALQNSPIKISSCYILGSGGFSSGVHTWQVEVGGCEMWALGVVTESTKKKKSLSDYLAIIYYINSKCSWNPVAPKIMKVCVFLDMTKRHVIFSDPDTNVTIKTCMYVSDEKLYPAFFHSAKSQ</sequence>
<dbReference type="Gene3D" id="2.60.120.920">
    <property type="match status" value="1"/>
</dbReference>
<dbReference type="SUPFAM" id="SSF57845">
    <property type="entry name" value="B-box zinc-binding domain"/>
    <property type="match status" value="1"/>
</dbReference>
<dbReference type="GO" id="GO:0008270">
    <property type="term" value="F:zinc ion binding"/>
    <property type="evidence" value="ECO:0007669"/>
    <property type="project" value="UniProtKB-KW"/>
</dbReference>
<dbReference type="Gene3D" id="3.30.160.60">
    <property type="entry name" value="Classic Zinc Finger"/>
    <property type="match status" value="1"/>
</dbReference>
<reference evidence="10" key="1">
    <citation type="submission" date="2020-08" db="EMBL/GenBank/DDBJ databases">
        <title>Chromosome-level assembly of Southern catfish (Silurus meridionalis) provides insights into visual adaptation to the nocturnal and benthic lifestyles.</title>
        <authorList>
            <person name="Zhang Y."/>
            <person name="Wang D."/>
            <person name="Peng Z."/>
        </authorList>
    </citation>
    <scope>NUCLEOTIDE SEQUENCE</scope>
    <source>
        <strain evidence="10">SWU-2019-XX</strain>
        <tissue evidence="10">Muscle</tissue>
    </source>
</reference>
<dbReference type="InterPro" id="IPR003877">
    <property type="entry name" value="SPRY_dom"/>
</dbReference>
<accession>A0A8T0ADN8</accession>
<evidence type="ECO:0000259" key="8">
    <source>
        <dbReference type="PROSITE" id="PS50119"/>
    </source>
</evidence>
<dbReference type="PANTHER" id="PTHR24103">
    <property type="entry name" value="E3 UBIQUITIN-PROTEIN LIGASE TRIM"/>
    <property type="match status" value="1"/>
</dbReference>
<dbReference type="InterPro" id="IPR001841">
    <property type="entry name" value="Znf_RING"/>
</dbReference>
<dbReference type="InterPro" id="IPR013083">
    <property type="entry name" value="Znf_RING/FYVE/PHD"/>
</dbReference>
<dbReference type="SMART" id="SM00336">
    <property type="entry name" value="BBOX"/>
    <property type="match status" value="1"/>
</dbReference>
<protein>
    <submittedName>
        <fullName evidence="10">Uncharacterized protein</fullName>
    </submittedName>
</protein>
<dbReference type="InterPro" id="IPR001870">
    <property type="entry name" value="B30.2/SPRY"/>
</dbReference>
<dbReference type="CDD" id="cd19769">
    <property type="entry name" value="Bbox2_TRIM16-like"/>
    <property type="match status" value="1"/>
</dbReference>
<evidence type="ECO:0000259" key="9">
    <source>
        <dbReference type="PROSITE" id="PS50188"/>
    </source>
</evidence>
<dbReference type="GO" id="GO:0016567">
    <property type="term" value="P:protein ubiquitination"/>
    <property type="evidence" value="ECO:0007669"/>
    <property type="project" value="InterPro"/>
</dbReference>
<comment type="caution">
    <text evidence="10">The sequence shown here is derived from an EMBL/GenBank/DDBJ whole genome shotgun (WGS) entry which is preliminary data.</text>
</comment>
<dbReference type="InterPro" id="IPR017907">
    <property type="entry name" value="Znf_RING_CS"/>
</dbReference>
<evidence type="ECO:0000313" key="11">
    <source>
        <dbReference type="Proteomes" id="UP000606274"/>
    </source>
</evidence>
<keyword evidence="6" id="KW-0175">Coiled coil</keyword>
<proteinExistence type="inferred from homology"/>
<evidence type="ECO:0000259" key="7">
    <source>
        <dbReference type="PROSITE" id="PS50089"/>
    </source>
</evidence>
<feature type="domain" description="RING-type" evidence="7">
    <location>
        <begin position="14"/>
        <end position="54"/>
    </location>
</feature>
<dbReference type="InterPro" id="IPR043136">
    <property type="entry name" value="B30.2/SPRY_sf"/>
</dbReference>
<feature type="domain" description="B30.2/SPRY" evidence="9">
    <location>
        <begin position="273"/>
        <end position="440"/>
    </location>
</feature>
<evidence type="ECO:0000256" key="2">
    <source>
        <dbReference type="ARBA" id="ARBA00022723"/>
    </source>
</evidence>
<feature type="coiled-coil region" evidence="6">
    <location>
        <begin position="134"/>
        <end position="161"/>
    </location>
</feature>
<dbReference type="AlphaFoldDB" id="A0A8T0ADN8"/>
<evidence type="ECO:0000256" key="5">
    <source>
        <dbReference type="PROSITE-ProRule" id="PRU00024"/>
    </source>
</evidence>
<dbReference type="Pfam" id="PF00643">
    <property type="entry name" value="zf-B_box"/>
    <property type="match status" value="1"/>
</dbReference>
<dbReference type="OrthoDB" id="654191at2759"/>
<name>A0A8T0ADN8_SILME</name>
<dbReference type="GO" id="GO:0004842">
    <property type="term" value="F:ubiquitin-protein transferase activity"/>
    <property type="evidence" value="ECO:0007669"/>
    <property type="project" value="InterPro"/>
</dbReference>
<keyword evidence="2" id="KW-0479">Metal-binding</keyword>
<evidence type="ECO:0000256" key="1">
    <source>
        <dbReference type="ARBA" id="ARBA00008518"/>
    </source>
</evidence>
<dbReference type="PROSITE" id="PS00518">
    <property type="entry name" value="ZF_RING_1"/>
    <property type="match status" value="1"/>
</dbReference>
<dbReference type="EMBL" id="JABFDY010000024">
    <property type="protein sequence ID" value="KAF7689222.1"/>
    <property type="molecule type" value="Genomic_DNA"/>
</dbReference>
<evidence type="ECO:0000256" key="4">
    <source>
        <dbReference type="ARBA" id="ARBA00022833"/>
    </source>
</evidence>
<dbReference type="PROSITE" id="PS50089">
    <property type="entry name" value="ZF_RING_2"/>
    <property type="match status" value="1"/>
</dbReference>
<feature type="domain" description="B box-type" evidence="8">
    <location>
        <begin position="86"/>
        <end position="126"/>
    </location>
</feature>
<dbReference type="SUPFAM" id="SSF49899">
    <property type="entry name" value="Concanavalin A-like lectins/glucanases"/>
    <property type="match status" value="1"/>
</dbReference>
<evidence type="ECO:0000256" key="3">
    <source>
        <dbReference type="ARBA" id="ARBA00022771"/>
    </source>
</evidence>
<dbReference type="InterPro" id="IPR000315">
    <property type="entry name" value="Znf_B-box"/>
</dbReference>
<dbReference type="SUPFAM" id="SSF57850">
    <property type="entry name" value="RING/U-box"/>
    <property type="match status" value="1"/>
</dbReference>
<evidence type="ECO:0000313" key="10">
    <source>
        <dbReference type="EMBL" id="KAF7689222.1"/>
    </source>
</evidence>
<dbReference type="PROSITE" id="PS50188">
    <property type="entry name" value="B302_SPRY"/>
    <property type="match status" value="1"/>
</dbReference>
<gene>
    <name evidence="10" type="ORF">HF521_012575</name>
</gene>
<dbReference type="InterPro" id="IPR013320">
    <property type="entry name" value="ConA-like_dom_sf"/>
</dbReference>
<dbReference type="Pfam" id="PF00097">
    <property type="entry name" value="zf-C3HC4"/>
    <property type="match status" value="1"/>
</dbReference>
<keyword evidence="3 5" id="KW-0863">Zinc-finger</keyword>
<evidence type="ECO:0000256" key="6">
    <source>
        <dbReference type="SAM" id="Coils"/>
    </source>
</evidence>
<dbReference type="Gene3D" id="3.30.40.10">
    <property type="entry name" value="Zinc/RING finger domain, C3HC4 (zinc finger)"/>
    <property type="match status" value="1"/>
</dbReference>